<keyword evidence="3" id="KW-0805">Transcription regulation</keyword>
<evidence type="ECO:0000256" key="4">
    <source>
        <dbReference type="ARBA" id="ARBA00023163"/>
    </source>
</evidence>
<dbReference type="PANTHER" id="PTHR47338:SF5">
    <property type="entry name" value="ZN(II)2CYS6 TRANSCRIPTION FACTOR (EUROFUNG)"/>
    <property type="match status" value="1"/>
</dbReference>
<evidence type="ECO:0000313" key="7">
    <source>
        <dbReference type="EMBL" id="VUG18574.1"/>
    </source>
</evidence>
<sequence>MIQNLNIPKMGKYPPTRTSVACFNCRKSKIRCFNKGDGTPCDRCKKSKLECKYLFTGRQLQKTSKSKKKVKKNTEKTSLNASPPGYPYAFSTNITPVVMPDKSLWLEIADIFFKNQYQGIFPFIHKPSFYSFLRSKEFNPSTYLTDYYNGLQSKEGSIIRWPDPIVLLGILALCARLHPTLVRRYGSFNEDDNPHLYKPTLNTNGSCDNDAKEYSPHSASKYFGWHARMLLQNVFDRPTVQRIQALTMLSSHEWGEKNVARNFSYIGIAARMSLLLGLGERKSLCYTERKDNNEDPKQSFILQEVKRRTLWSVYMMDRCISSGRNRSSAIRVEDIKISLPCSDRDFAFGSSVECMTFNQLRDHLNSEVHDCELEKATSTTFIIFAFELWAQIAKWFGEGGARNDTLDPWLPNSVYSKFSSQLDTIHDFLPSNLQYNSINLDAHIADNTAGSFGYLHSLLFLCRTFLNREYLYLCPKKPQKSWWFKCIDDLISSIKMCSMLISTLSSLNLMVVAPFTGFQIFTSGGTSLYLASFSSDIFEYYIKSHGFSRNDFKEISLQNARLLRHWGDVWTLANCWVVYINQMRKAFARMASFEETSQGSPIHSILLDYGSPIIQDENDRLAKSPENPAQQTPEDLKQNEQQAAVVETGKKVLQSNAEKQFASDYFDIGSIFPAWYDTIHADDEFNYQWN</sequence>
<dbReference type="SMART" id="SM00066">
    <property type="entry name" value="GAL4"/>
    <property type="match status" value="1"/>
</dbReference>
<organism evidence="7 8">
    <name type="scientific">Dekkera bruxellensis</name>
    <name type="common">Brettanomyces custersii</name>
    <dbReference type="NCBI Taxonomy" id="5007"/>
    <lineage>
        <taxon>Eukaryota</taxon>
        <taxon>Fungi</taxon>
        <taxon>Dikarya</taxon>
        <taxon>Ascomycota</taxon>
        <taxon>Saccharomycotina</taxon>
        <taxon>Pichiomycetes</taxon>
        <taxon>Pichiales</taxon>
        <taxon>Pichiaceae</taxon>
        <taxon>Brettanomyces</taxon>
    </lineage>
</organism>
<dbReference type="GO" id="GO:0003677">
    <property type="term" value="F:DNA binding"/>
    <property type="evidence" value="ECO:0007669"/>
    <property type="project" value="InterPro"/>
</dbReference>
<dbReference type="SUPFAM" id="SSF57701">
    <property type="entry name" value="Zn2/Cys6 DNA-binding domain"/>
    <property type="match status" value="1"/>
</dbReference>
<dbReference type="EMBL" id="CABFWN010000003">
    <property type="protein sequence ID" value="VUG18574.1"/>
    <property type="molecule type" value="Genomic_DNA"/>
</dbReference>
<keyword evidence="2" id="KW-0479">Metal-binding</keyword>
<dbReference type="InterPro" id="IPR007219">
    <property type="entry name" value="XnlR_reg_dom"/>
</dbReference>
<comment type="subcellular location">
    <subcellularLocation>
        <location evidence="1">Nucleus</location>
    </subcellularLocation>
</comment>
<gene>
    <name evidence="7" type="ORF">DEBR0S3_14928G</name>
</gene>
<reference evidence="7 8" key="1">
    <citation type="submission" date="2019-07" db="EMBL/GenBank/DDBJ databases">
        <authorList>
            <person name="Friedrich A."/>
            <person name="Schacherer J."/>
        </authorList>
    </citation>
    <scope>NUCLEOTIDE SEQUENCE [LARGE SCALE GENOMIC DNA]</scope>
</reference>
<dbReference type="InterPro" id="IPR036864">
    <property type="entry name" value="Zn2-C6_fun-type_DNA-bd_sf"/>
</dbReference>
<dbReference type="CDD" id="cd00067">
    <property type="entry name" value="GAL4"/>
    <property type="match status" value="1"/>
</dbReference>
<keyword evidence="5" id="KW-0539">Nucleus</keyword>
<dbReference type="InterPro" id="IPR050815">
    <property type="entry name" value="TF_fung"/>
</dbReference>
<dbReference type="Proteomes" id="UP000478008">
    <property type="component" value="Unassembled WGS sequence"/>
</dbReference>
<dbReference type="GO" id="GO:0006351">
    <property type="term" value="P:DNA-templated transcription"/>
    <property type="evidence" value="ECO:0007669"/>
    <property type="project" value="InterPro"/>
</dbReference>
<keyword evidence="8" id="KW-1185">Reference proteome</keyword>
<keyword evidence="4" id="KW-0804">Transcription</keyword>
<feature type="domain" description="Zn(2)-C6 fungal-type" evidence="6">
    <location>
        <begin position="21"/>
        <end position="53"/>
    </location>
</feature>
<dbReference type="GO" id="GO:0008270">
    <property type="term" value="F:zinc ion binding"/>
    <property type="evidence" value="ECO:0007669"/>
    <property type="project" value="InterPro"/>
</dbReference>
<protein>
    <submittedName>
        <fullName evidence="7">DEBR0S3_14928g1_1</fullName>
    </submittedName>
</protein>
<dbReference type="PROSITE" id="PS50048">
    <property type="entry name" value="ZN2_CY6_FUNGAL_2"/>
    <property type="match status" value="1"/>
</dbReference>
<dbReference type="PANTHER" id="PTHR47338">
    <property type="entry name" value="ZN(II)2CYS6 TRANSCRIPTION FACTOR (EUROFUNG)-RELATED"/>
    <property type="match status" value="1"/>
</dbReference>
<evidence type="ECO:0000256" key="1">
    <source>
        <dbReference type="ARBA" id="ARBA00004123"/>
    </source>
</evidence>
<dbReference type="Gene3D" id="4.10.240.10">
    <property type="entry name" value="Zn(2)-C6 fungal-type DNA-binding domain"/>
    <property type="match status" value="1"/>
</dbReference>
<dbReference type="GO" id="GO:0000981">
    <property type="term" value="F:DNA-binding transcription factor activity, RNA polymerase II-specific"/>
    <property type="evidence" value="ECO:0007669"/>
    <property type="project" value="InterPro"/>
</dbReference>
<dbReference type="AlphaFoldDB" id="A0A7D9CY64"/>
<dbReference type="GO" id="GO:0005634">
    <property type="term" value="C:nucleus"/>
    <property type="evidence" value="ECO:0007669"/>
    <property type="project" value="UniProtKB-SubCell"/>
</dbReference>
<evidence type="ECO:0000256" key="2">
    <source>
        <dbReference type="ARBA" id="ARBA00022723"/>
    </source>
</evidence>
<dbReference type="Pfam" id="PF00172">
    <property type="entry name" value="Zn_clus"/>
    <property type="match status" value="1"/>
</dbReference>
<evidence type="ECO:0000256" key="5">
    <source>
        <dbReference type="ARBA" id="ARBA00023242"/>
    </source>
</evidence>
<dbReference type="Pfam" id="PF04082">
    <property type="entry name" value="Fungal_trans"/>
    <property type="match status" value="1"/>
</dbReference>
<evidence type="ECO:0000256" key="3">
    <source>
        <dbReference type="ARBA" id="ARBA00023015"/>
    </source>
</evidence>
<evidence type="ECO:0000313" key="8">
    <source>
        <dbReference type="Proteomes" id="UP000478008"/>
    </source>
</evidence>
<accession>A0A7D9CY64</accession>
<dbReference type="CDD" id="cd12148">
    <property type="entry name" value="fungal_TF_MHR"/>
    <property type="match status" value="1"/>
</dbReference>
<name>A0A7D9CY64_DEKBR</name>
<proteinExistence type="predicted"/>
<dbReference type="InterPro" id="IPR001138">
    <property type="entry name" value="Zn2Cys6_DnaBD"/>
</dbReference>
<evidence type="ECO:0000259" key="6">
    <source>
        <dbReference type="PROSITE" id="PS50048"/>
    </source>
</evidence>
<dbReference type="SMART" id="SM00906">
    <property type="entry name" value="Fungal_trans"/>
    <property type="match status" value="1"/>
</dbReference>
<dbReference type="PROSITE" id="PS00463">
    <property type="entry name" value="ZN2_CY6_FUNGAL_1"/>
    <property type="match status" value="1"/>
</dbReference>